<sequence>MALVYNRNSVGIKATGLAVTVPDNPKARLMYYLNCMCNVLSLDRTEHNVERLTDYHNYNLLSNEQTAAMVLLCTLLDPVTLSDVCIFHDENACGSYGNEFFEINARRTMIAAAQSIMVGNVRVAIKKIMCYKMSWLEKNYIEPLAFFIALYQNASRQQQRQITHTSQPRATYIDTSSNTCCCSVL</sequence>
<dbReference type="EMBL" id="CACVKT020000958">
    <property type="protein sequence ID" value="CAC5364235.1"/>
    <property type="molecule type" value="Genomic_DNA"/>
</dbReference>
<dbReference type="Proteomes" id="UP000507470">
    <property type="component" value="Unassembled WGS sequence"/>
</dbReference>
<name>A0A6J8A9C6_MYTCO</name>
<accession>A0A6J8A9C6</accession>
<proteinExistence type="predicted"/>
<gene>
    <name evidence="1" type="ORF">MCOR_5352</name>
</gene>
<evidence type="ECO:0000313" key="2">
    <source>
        <dbReference type="Proteomes" id="UP000507470"/>
    </source>
</evidence>
<dbReference type="AlphaFoldDB" id="A0A6J8A9C6"/>
<reference evidence="1 2" key="1">
    <citation type="submission" date="2020-06" db="EMBL/GenBank/DDBJ databases">
        <authorList>
            <person name="Li R."/>
            <person name="Bekaert M."/>
        </authorList>
    </citation>
    <scope>NUCLEOTIDE SEQUENCE [LARGE SCALE GENOMIC DNA]</scope>
    <source>
        <strain evidence="2">wild</strain>
    </source>
</reference>
<organism evidence="1 2">
    <name type="scientific">Mytilus coruscus</name>
    <name type="common">Sea mussel</name>
    <dbReference type="NCBI Taxonomy" id="42192"/>
    <lineage>
        <taxon>Eukaryota</taxon>
        <taxon>Metazoa</taxon>
        <taxon>Spiralia</taxon>
        <taxon>Lophotrochozoa</taxon>
        <taxon>Mollusca</taxon>
        <taxon>Bivalvia</taxon>
        <taxon>Autobranchia</taxon>
        <taxon>Pteriomorphia</taxon>
        <taxon>Mytilida</taxon>
        <taxon>Mytiloidea</taxon>
        <taxon>Mytilidae</taxon>
        <taxon>Mytilinae</taxon>
        <taxon>Mytilus</taxon>
    </lineage>
</organism>
<keyword evidence="2" id="KW-1185">Reference proteome</keyword>
<protein>
    <submittedName>
        <fullName evidence="1">Uncharacterized protein</fullName>
    </submittedName>
</protein>
<dbReference type="OrthoDB" id="661148at2759"/>
<evidence type="ECO:0000313" key="1">
    <source>
        <dbReference type="EMBL" id="CAC5364235.1"/>
    </source>
</evidence>